<dbReference type="EMBL" id="CAIY01000038">
    <property type="protein sequence ID" value="CCH67172.1"/>
    <property type="molecule type" value="Genomic_DNA"/>
</dbReference>
<dbReference type="AlphaFoldDB" id="M1WZ06"/>
<dbReference type="CDD" id="cd08866">
    <property type="entry name" value="SRPBCC_11"/>
    <property type="match status" value="1"/>
</dbReference>
<feature type="region of interest" description="Disordered" evidence="1">
    <location>
        <begin position="1"/>
        <end position="22"/>
    </location>
</feature>
<dbReference type="PANTHER" id="PTHR34060">
    <property type="entry name" value="POLYKETIDE CYCLASE / DEHYDRASE AND LIPID TRANSPORT PROTEIN"/>
    <property type="match status" value="1"/>
</dbReference>
<evidence type="ECO:0000313" key="4">
    <source>
        <dbReference type="Proteomes" id="UP000053051"/>
    </source>
</evidence>
<gene>
    <name evidence="3" type="ORF">RINTHH_10170</name>
</gene>
<dbReference type="PANTHER" id="PTHR34060:SF1">
    <property type="entry name" value="POLYKETIDE CYCLASE _ DEHYDRASE AND LIPID TRANSPORT PROTEIN"/>
    <property type="match status" value="1"/>
</dbReference>
<dbReference type="InterPro" id="IPR023393">
    <property type="entry name" value="START-like_dom_sf"/>
</dbReference>
<sequence>MLKTINHIRTVNEPNPQNEPNPHPLIQTKEIIDADNILIPGTAPVYPTEAHVHVKKVGGRKRQITAHSNIIHPIENVWKVLTDYDALADFLPSLSRSRRIHHPNSGIRVEQIGTQRFFKFNFSARVVLDLEESFPKEINFRMIEGDFKKFSGKWNLESYETEGLQGTRLSYTLEVLPKAIIPVYITENRLSEDIRSNFLAIHKRVAQIPVV</sequence>
<comment type="caution">
    <text evidence="3">The sequence shown here is derived from an EMBL/GenBank/DDBJ whole genome shotgun (WGS) entry which is preliminary data.</text>
</comment>
<keyword evidence="4" id="KW-1185">Reference proteome</keyword>
<name>M1WZ06_9NOST</name>
<dbReference type="Proteomes" id="UP000053051">
    <property type="component" value="Unassembled WGS sequence"/>
</dbReference>
<evidence type="ECO:0000256" key="1">
    <source>
        <dbReference type="SAM" id="MobiDB-lite"/>
    </source>
</evidence>
<protein>
    <submittedName>
        <fullName evidence="3">Cyclase/dehydrase-like protein</fullName>
    </submittedName>
</protein>
<dbReference type="STRING" id="1165094.RINTHH_10170"/>
<organism evidence="3 4">
    <name type="scientific">Richelia intracellularis HH01</name>
    <dbReference type="NCBI Taxonomy" id="1165094"/>
    <lineage>
        <taxon>Bacteria</taxon>
        <taxon>Bacillati</taxon>
        <taxon>Cyanobacteriota</taxon>
        <taxon>Cyanophyceae</taxon>
        <taxon>Nostocales</taxon>
        <taxon>Nostocaceae</taxon>
        <taxon>Richelia</taxon>
    </lineage>
</organism>
<dbReference type="Gene3D" id="3.30.530.20">
    <property type="match status" value="1"/>
</dbReference>
<reference evidence="3 4" key="1">
    <citation type="submission" date="2012-05" db="EMBL/GenBank/DDBJ databases">
        <authorList>
            <person name="Hilton J."/>
        </authorList>
    </citation>
    <scope>NUCLEOTIDE SEQUENCE [LARGE SCALE GENOMIC DNA]</scope>
    <source>
        <strain evidence="3 4">HH01</strain>
    </source>
</reference>
<evidence type="ECO:0000259" key="2">
    <source>
        <dbReference type="Pfam" id="PF03364"/>
    </source>
</evidence>
<dbReference type="Pfam" id="PF03364">
    <property type="entry name" value="Polyketide_cyc"/>
    <property type="match status" value="1"/>
</dbReference>
<proteinExistence type="predicted"/>
<dbReference type="SUPFAM" id="SSF55961">
    <property type="entry name" value="Bet v1-like"/>
    <property type="match status" value="1"/>
</dbReference>
<dbReference type="InterPro" id="IPR005031">
    <property type="entry name" value="COQ10_START"/>
</dbReference>
<evidence type="ECO:0000313" key="3">
    <source>
        <dbReference type="EMBL" id="CCH67172.1"/>
    </source>
</evidence>
<accession>M1WZ06</accession>
<reference evidence="4" key="2">
    <citation type="submission" date="2016-01" db="EMBL/GenBank/DDBJ databases">
        <title>Diatom-associated endosymboitic cyanobacterium lacks core nitrogen metabolism enzymes.</title>
        <authorList>
            <person name="Hilton J.A."/>
            <person name="Foster R.A."/>
            <person name="Tripp H.J."/>
            <person name="Carter B.J."/>
            <person name="Zehr J.P."/>
            <person name="Villareal T.A."/>
        </authorList>
    </citation>
    <scope>NUCLEOTIDE SEQUENCE [LARGE SCALE GENOMIC DNA]</scope>
    <source>
        <strain evidence="4">HH01</strain>
    </source>
</reference>
<feature type="domain" description="Coenzyme Q-binding protein COQ10 START" evidence="2">
    <location>
        <begin position="72"/>
        <end position="178"/>
    </location>
</feature>